<reference evidence="1" key="1">
    <citation type="submission" date="2022-06" db="EMBL/GenBank/DDBJ databases">
        <title>Genome sequence of Phormidium yuhuli AB48 isolated from an industrial photobioreactor environment.</title>
        <authorList>
            <person name="Qiu Y."/>
            <person name="Noonan A.J.C."/>
            <person name="Dofher K."/>
            <person name="Koch M."/>
            <person name="Kieft B."/>
            <person name="Lin X."/>
            <person name="Ziels R.M."/>
            <person name="Hallam S.J."/>
        </authorList>
    </citation>
    <scope>NUCLEOTIDE SEQUENCE</scope>
    <source>
        <strain evidence="1">AB48</strain>
    </source>
</reference>
<protein>
    <submittedName>
        <fullName evidence="1">DUF1830 domain-containing protein</fullName>
    </submittedName>
</protein>
<dbReference type="InterPro" id="IPR014964">
    <property type="entry name" value="DUF1830"/>
</dbReference>
<accession>A0ABY5ANJ9</accession>
<dbReference type="EMBL" id="CP098611">
    <property type="protein sequence ID" value="USR90792.1"/>
    <property type="molecule type" value="Genomic_DNA"/>
</dbReference>
<proteinExistence type="predicted"/>
<keyword evidence="2" id="KW-1185">Reference proteome</keyword>
<evidence type="ECO:0000313" key="2">
    <source>
        <dbReference type="Proteomes" id="UP001056708"/>
    </source>
</evidence>
<dbReference type="Pfam" id="PF08865">
    <property type="entry name" value="DUF1830"/>
    <property type="match status" value="1"/>
</dbReference>
<dbReference type="RefSeq" id="WP_252662816.1">
    <property type="nucleotide sequence ID" value="NZ_CP098611.1"/>
</dbReference>
<organism evidence="1 2">
    <name type="scientific">Phormidium yuhuli AB48</name>
    <dbReference type="NCBI Taxonomy" id="2940671"/>
    <lineage>
        <taxon>Bacteria</taxon>
        <taxon>Bacillati</taxon>
        <taxon>Cyanobacteriota</taxon>
        <taxon>Cyanophyceae</taxon>
        <taxon>Oscillatoriophycideae</taxon>
        <taxon>Oscillatoriales</taxon>
        <taxon>Oscillatoriaceae</taxon>
        <taxon>Phormidium</taxon>
        <taxon>Phormidium yuhuli</taxon>
    </lineage>
</organism>
<sequence length="86" mass="9715">MTSTPNVATLKENPILCYYTNRTGKVQVVRVSNIPNWYFERVVFPGQRLIFEAYEQGQLEVYSGAMASAVLADSISCNRLQINPLE</sequence>
<gene>
    <name evidence="1" type="ORF">NEA10_18530</name>
</gene>
<name>A0ABY5ANJ9_9CYAN</name>
<evidence type="ECO:0000313" key="1">
    <source>
        <dbReference type="EMBL" id="USR90792.1"/>
    </source>
</evidence>
<dbReference type="Proteomes" id="UP001056708">
    <property type="component" value="Chromosome"/>
</dbReference>